<evidence type="ECO:0008006" key="3">
    <source>
        <dbReference type="Google" id="ProtNLM"/>
    </source>
</evidence>
<gene>
    <name evidence="1" type="ORF">OA57_04125</name>
</gene>
<dbReference type="EMBL" id="JSUM01000005">
    <property type="protein sequence ID" value="KGQ70896.1"/>
    <property type="molecule type" value="Genomic_DNA"/>
</dbReference>
<protein>
    <recommendedName>
        <fullName evidence="3">DUF3618 domain-containing protein</fullName>
    </recommendedName>
</protein>
<accession>A0A0A3ANH2</accession>
<dbReference type="AlphaFoldDB" id="A0A0A3ANH2"/>
<keyword evidence="2" id="KW-1185">Reference proteome</keyword>
<dbReference type="STRING" id="505317.OA57_04125"/>
<comment type="caution">
    <text evidence="1">The sequence shown here is derived from an EMBL/GenBank/DDBJ whole genome shotgun (WGS) entry which is preliminary data.</text>
</comment>
<sequence>MPSNRELERELLLLKGEVLRNKFRLQSEKTRQDIRQPLSYLKAVSNPIIRSSLISLSTRLLLGRKWLLVPAIGIASLLLFKNQQNKPDDS</sequence>
<reference evidence="1 2" key="1">
    <citation type="submission" date="2014-11" db="EMBL/GenBank/DDBJ databases">
        <title>Draft genome sequence of Chelonobacter oris 1662T, associated with respiratory disease in Hermann's Tortoises.</title>
        <authorList>
            <person name="Kudirkiene E."/>
            <person name="Hansen M.J."/>
            <person name="Bojesen A.M."/>
        </authorList>
    </citation>
    <scope>NUCLEOTIDE SEQUENCE [LARGE SCALE GENOMIC DNA]</scope>
    <source>
        <strain evidence="1 2">1662</strain>
    </source>
</reference>
<name>A0A0A3ANH2_9PAST</name>
<evidence type="ECO:0000313" key="2">
    <source>
        <dbReference type="Proteomes" id="UP000030380"/>
    </source>
</evidence>
<organism evidence="1 2">
    <name type="scientific">Chelonobacter oris</name>
    <dbReference type="NCBI Taxonomy" id="505317"/>
    <lineage>
        <taxon>Bacteria</taxon>
        <taxon>Pseudomonadati</taxon>
        <taxon>Pseudomonadota</taxon>
        <taxon>Gammaproteobacteria</taxon>
        <taxon>Pasteurellales</taxon>
        <taxon>Pasteurellaceae</taxon>
        <taxon>Chelonobacter</taxon>
    </lineage>
</organism>
<dbReference type="RefSeq" id="WP_034613886.1">
    <property type="nucleotide sequence ID" value="NZ_JSUM01000005.1"/>
</dbReference>
<evidence type="ECO:0000313" key="1">
    <source>
        <dbReference type="EMBL" id="KGQ70896.1"/>
    </source>
</evidence>
<dbReference type="Proteomes" id="UP000030380">
    <property type="component" value="Unassembled WGS sequence"/>
</dbReference>
<proteinExistence type="predicted"/>